<dbReference type="Proteomes" id="UP000827976">
    <property type="component" value="Chromosome 20"/>
</dbReference>
<protein>
    <submittedName>
        <fullName evidence="1">Senescence regulator S40 protein</fullName>
    </submittedName>
</protein>
<dbReference type="EMBL" id="CM037030">
    <property type="protein sequence ID" value="KAH7651379.1"/>
    <property type="molecule type" value="Genomic_DNA"/>
</dbReference>
<reference evidence="2" key="1">
    <citation type="journal article" date="2022" name="Nat. Commun.">
        <title>Chromosome evolution and the genetic basis of agronomically important traits in greater yam.</title>
        <authorList>
            <person name="Bredeson J.V."/>
            <person name="Lyons J.B."/>
            <person name="Oniyinde I.O."/>
            <person name="Okereke N.R."/>
            <person name="Kolade O."/>
            <person name="Nnabue I."/>
            <person name="Nwadili C.O."/>
            <person name="Hribova E."/>
            <person name="Parker M."/>
            <person name="Nwogha J."/>
            <person name="Shu S."/>
            <person name="Carlson J."/>
            <person name="Kariba R."/>
            <person name="Muthemba S."/>
            <person name="Knop K."/>
            <person name="Barton G.J."/>
            <person name="Sherwood A.V."/>
            <person name="Lopez-Montes A."/>
            <person name="Asiedu R."/>
            <person name="Jamnadass R."/>
            <person name="Muchugi A."/>
            <person name="Goodstein D."/>
            <person name="Egesi C.N."/>
            <person name="Featherston J."/>
            <person name="Asfaw A."/>
            <person name="Simpson G.G."/>
            <person name="Dolezel J."/>
            <person name="Hendre P.S."/>
            <person name="Van Deynze A."/>
            <person name="Kumar P.L."/>
            <person name="Obidiegwu J.E."/>
            <person name="Bhattacharjee R."/>
            <person name="Rokhsar D.S."/>
        </authorList>
    </citation>
    <scope>NUCLEOTIDE SEQUENCE [LARGE SCALE GENOMIC DNA]</scope>
    <source>
        <strain evidence="2">cv. TDa95/00328</strain>
    </source>
</reference>
<comment type="caution">
    <text evidence="1">The sequence shown here is derived from an EMBL/GenBank/DDBJ whole genome shotgun (WGS) entry which is preliminary data.</text>
</comment>
<evidence type="ECO:0000313" key="2">
    <source>
        <dbReference type="Proteomes" id="UP000827976"/>
    </source>
</evidence>
<accession>A0ACB7TRM2</accession>
<name>A0ACB7TRM2_DIOAL</name>
<evidence type="ECO:0000313" key="1">
    <source>
        <dbReference type="EMBL" id="KAH7651379.1"/>
    </source>
</evidence>
<keyword evidence="2" id="KW-1185">Reference proteome</keyword>
<proteinExistence type="predicted"/>
<gene>
    <name evidence="1" type="ORF">IHE45_20G053400</name>
</gene>
<organism evidence="1 2">
    <name type="scientific">Dioscorea alata</name>
    <name type="common">Purple yam</name>
    <dbReference type="NCBI Taxonomy" id="55571"/>
    <lineage>
        <taxon>Eukaryota</taxon>
        <taxon>Viridiplantae</taxon>
        <taxon>Streptophyta</taxon>
        <taxon>Embryophyta</taxon>
        <taxon>Tracheophyta</taxon>
        <taxon>Spermatophyta</taxon>
        <taxon>Magnoliopsida</taxon>
        <taxon>Liliopsida</taxon>
        <taxon>Dioscoreales</taxon>
        <taxon>Dioscoreaceae</taxon>
        <taxon>Dioscorea</taxon>
    </lineage>
</organism>
<sequence length="110" mass="12468">MEELYEPENKEQHRSTAVSFISTSTSKSTAVSVPKTRHRRQFNCNFTDEDEVINDDGKTEMIPPHVLVSRRGKTGNMAFSLCSGHGRTLKGRDLRHVRDSVLRMTGYLEG</sequence>